<dbReference type="Pfam" id="PF07221">
    <property type="entry name" value="GlcNAc_2-epim"/>
    <property type="match status" value="2"/>
</dbReference>
<protein>
    <submittedName>
        <fullName evidence="3">Cellobiose 2-epimerase</fullName>
    </submittedName>
</protein>
<name>A0A4C2ER57_9EURY</name>
<dbReference type="InterPro" id="IPR008928">
    <property type="entry name" value="6-hairpin_glycosidase_sf"/>
</dbReference>
<dbReference type="EMBL" id="BIXZ01000013">
    <property type="protein sequence ID" value="GCF15970.1"/>
    <property type="molecule type" value="Genomic_DNA"/>
</dbReference>
<dbReference type="Gene3D" id="1.50.10.10">
    <property type="match status" value="1"/>
</dbReference>
<dbReference type="Proteomes" id="UP000304382">
    <property type="component" value="Unassembled WGS sequence"/>
</dbReference>
<keyword evidence="2" id="KW-0413">Isomerase</keyword>
<comment type="similarity">
    <text evidence="1">Belongs to the N-acylglucosamine 2-epimerase family.</text>
</comment>
<evidence type="ECO:0000313" key="4">
    <source>
        <dbReference type="Proteomes" id="UP000304382"/>
    </source>
</evidence>
<dbReference type="InterPro" id="IPR010819">
    <property type="entry name" value="AGE/CE"/>
</dbReference>
<evidence type="ECO:0000256" key="1">
    <source>
        <dbReference type="ARBA" id="ARBA00008558"/>
    </source>
</evidence>
<dbReference type="AlphaFoldDB" id="A0A4C2ER57"/>
<comment type="caution">
    <text evidence="3">The sequence shown here is derived from an EMBL/GenBank/DDBJ whole genome shotgun (WGS) entry which is preliminary data.</text>
</comment>
<dbReference type="GO" id="GO:0005975">
    <property type="term" value="P:carbohydrate metabolic process"/>
    <property type="evidence" value="ECO:0007669"/>
    <property type="project" value="InterPro"/>
</dbReference>
<proteinExistence type="inferred from homology"/>
<reference evidence="3 4" key="1">
    <citation type="submission" date="2019-02" db="EMBL/GenBank/DDBJ databases">
        <title>Haloarcula mannanilyticum sp. nov., a mannan degrading haloarchaeon isolated from commercial salt.</title>
        <authorList>
            <person name="Enomoto S."/>
            <person name="Shimane Y."/>
            <person name="Kamekura M."/>
            <person name="Ito T."/>
            <person name="Moriya O."/>
            <person name="Ihara K."/>
            <person name="Takahashi-Ando N."/>
            <person name="Fukushima Y."/>
            <person name="Yoshida Y."/>
            <person name="Usama R."/>
            <person name="Takai K."/>
            <person name="Minegishi H."/>
        </authorList>
    </citation>
    <scope>NUCLEOTIDE SEQUENCE [LARGE SCALE GENOMIC DNA]</scope>
    <source>
        <strain evidence="3 4">MD130-1</strain>
    </source>
</reference>
<dbReference type="InterPro" id="IPR012341">
    <property type="entry name" value="6hp_glycosidase-like_sf"/>
</dbReference>
<dbReference type="GO" id="GO:0016853">
    <property type="term" value="F:isomerase activity"/>
    <property type="evidence" value="ECO:0007669"/>
    <property type="project" value="UniProtKB-KW"/>
</dbReference>
<keyword evidence="4" id="KW-1185">Reference proteome</keyword>
<dbReference type="PANTHER" id="PTHR15108">
    <property type="entry name" value="N-ACYLGLUCOSAMINE-2-EPIMERASE"/>
    <property type="match status" value="1"/>
</dbReference>
<evidence type="ECO:0000313" key="3">
    <source>
        <dbReference type="EMBL" id="GCF15970.1"/>
    </source>
</evidence>
<evidence type="ECO:0000256" key="2">
    <source>
        <dbReference type="ARBA" id="ARBA00023235"/>
    </source>
</evidence>
<accession>A0A4C2ER57</accession>
<organism evidence="3 4">
    <name type="scientific">Haloarcula mannanilytica</name>
    <dbReference type="NCBI Taxonomy" id="2509225"/>
    <lineage>
        <taxon>Archaea</taxon>
        <taxon>Methanobacteriati</taxon>
        <taxon>Methanobacteriota</taxon>
        <taxon>Stenosarchaea group</taxon>
        <taxon>Halobacteria</taxon>
        <taxon>Halobacteriales</taxon>
        <taxon>Haloarculaceae</taxon>
        <taxon>Haloarcula</taxon>
    </lineage>
</organism>
<sequence length="432" mass="49648">MYLMSKSATSLAESYLPKLREVLSDTILEFWYPRCLDEDHGGYVLGYDEDGEFNGQDHKMIVSQSRMVWLSARLDREGYGDGEYREAADLGYEFLRDEMWDDEHGGFYWEVERDGTTSKPNKHMYGQSFGLYALSEYYRATGVEGARDLAVELFDLLETEAKDHTRGGYTEYFEADWTPITEGQTYLANIEPDWSPKESGDDVLDPSLKLMNTHLHLLEAFTTFHEAIGTERSGTRLQELLHILTCTVVRHGLTACSDKYEPDWTPKLDDEDFRIASYGHDLENIWLTMEAAEALDLSQSLFTDLYRDLFEYSLEYGYDSEHGGFYFYGPFGEPATNRIKAWWVQAECVTSALKMYAHTGDETYREVFEETVSFIVDHQIDWDVGEWHSGIADDLEPLGRKGAEYKAAYHNGRAMLECIAELEELSLPPSET</sequence>
<gene>
    <name evidence="3" type="ORF">Harman_39050</name>
</gene>
<dbReference type="SUPFAM" id="SSF48208">
    <property type="entry name" value="Six-hairpin glycosidases"/>
    <property type="match status" value="1"/>
</dbReference>